<keyword evidence="2" id="KW-1185">Reference proteome</keyword>
<gene>
    <name evidence="1" type="ORF">PAC_06798</name>
</gene>
<evidence type="ECO:0000313" key="2">
    <source>
        <dbReference type="Proteomes" id="UP000184330"/>
    </source>
</evidence>
<proteinExistence type="predicted"/>
<sequence>MTLLCEYCKKIDFAQVESEGGYKHHDDMAALLLCAEKKSCDFCALINVEGSDQRRKIIGSYFNDPQIARSDEEPEPVKRPTSQVIISINDNEQHLGVKSLCIFEQANLEGGRLKGKGALQNSELEGQIISIPIYTDMESQVAKENLIPGRRLSSTGNSASCLDLSRQWLEGCLEGDKHPACGKANPMVGCSPKNHGGIKPHSHPAP</sequence>
<dbReference type="Proteomes" id="UP000184330">
    <property type="component" value="Unassembled WGS sequence"/>
</dbReference>
<organism evidence="1 2">
    <name type="scientific">Phialocephala subalpina</name>
    <dbReference type="NCBI Taxonomy" id="576137"/>
    <lineage>
        <taxon>Eukaryota</taxon>
        <taxon>Fungi</taxon>
        <taxon>Dikarya</taxon>
        <taxon>Ascomycota</taxon>
        <taxon>Pezizomycotina</taxon>
        <taxon>Leotiomycetes</taxon>
        <taxon>Helotiales</taxon>
        <taxon>Mollisiaceae</taxon>
        <taxon>Phialocephala</taxon>
        <taxon>Phialocephala fortinii species complex</taxon>
    </lineage>
</organism>
<dbReference type="AlphaFoldDB" id="A0A1L7WVW8"/>
<reference evidence="1 2" key="1">
    <citation type="submission" date="2016-03" db="EMBL/GenBank/DDBJ databases">
        <authorList>
            <person name="Ploux O."/>
        </authorList>
    </citation>
    <scope>NUCLEOTIDE SEQUENCE [LARGE SCALE GENOMIC DNA]</scope>
    <source>
        <strain evidence="1 2">UAMH 11012</strain>
    </source>
</reference>
<accession>A0A1L7WVW8</accession>
<protein>
    <submittedName>
        <fullName evidence="1">Uncharacterized protein</fullName>
    </submittedName>
</protein>
<dbReference type="EMBL" id="FJOG01000009">
    <property type="protein sequence ID" value="CZR56909.1"/>
    <property type="molecule type" value="Genomic_DNA"/>
</dbReference>
<name>A0A1L7WVW8_9HELO</name>
<evidence type="ECO:0000313" key="1">
    <source>
        <dbReference type="EMBL" id="CZR56909.1"/>
    </source>
</evidence>